<dbReference type="GO" id="GO:0030041">
    <property type="term" value="P:actin filament polymerization"/>
    <property type="evidence" value="ECO:0007669"/>
    <property type="project" value="TreeGrafter"/>
</dbReference>
<evidence type="ECO:0000256" key="1">
    <source>
        <dbReference type="ARBA" id="ARBA00006290"/>
    </source>
</evidence>
<comment type="similarity">
    <text evidence="1">Belongs to the CCDC53 family.</text>
</comment>
<keyword evidence="3" id="KW-1185">Reference proteome</keyword>
<dbReference type="InterPro" id="IPR019309">
    <property type="entry name" value="WASHC3"/>
</dbReference>
<evidence type="ECO:0000313" key="2">
    <source>
        <dbReference type="EMBL" id="VDK81812.1"/>
    </source>
</evidence>
<accession>A0A3P6T1K0</accession>
<sequence length="158" mass="17724">MSFVHMDVDISQAKSLGTKQIVAFVNYFMVKNMQLLESFVCDVERRIVDMERRLSRVEVELKLLEHKLDSVPGLQVVIPEGGESSAEVRNDGSLLNTITSENNMESEAVENAEAVDSESSAVSAVKKPHESVVLKASSTKQNLCIRDDPRYAIYFKMR</sequence>
<dbReference type="AlphaFoldDB" id="A0A3P6T1K0"/>
<dbReference type="PANTHER" id="PTHR13015:SF0">
    <property type="entry name" value="WASH COMPLEX SUBUNIT 3"/>
    <property type="match status" value="1"/>
</dbReference>
<dbReference type="GO" id="GO:0071203">
    <property type="term" value="C:WASH complex"/>
    <property type="evidence" value="ECO:0007669"/>
    <property type="project" value="InterPro"/>
</dbReference>
<evidence type="ECO:0000313" key="3">
    <source>
        <dbReference type="Proteomes" id="UP000277928"/>
    </source>
</evidence>
<name>A0A3P6T1K0_LITSI</name>
<protein>
    <submittedName>
        <fullName evidence="2">Uncharacterized protein</fullName>
    </submittedName>
</protein>
<reference evidence="2 3" key="1">
    <citation type="submission" date="2018-08" db="EMBL/GenBank/DDBJ databases">
        <authorList>
            <person name="Laetsch R D."/>
            <person name="Stevens L."/>
            <person name="Kumar S."/>
            <person name="Blaxter L. M."/>
        </authorList>
    </citation>
    <scope>NUCLEOTIDE SEQUENCE [LARGE SCALE GENOMIC DNA]</scope>
</reference>
<proteinExistence type="inferred from homology"/>
<dbReference type="Pfam" id="PF10152">
    <property type="entry name" value="CCDC53"/>
    <property type="match status" value="1"/>
</dbReference>
<dbReference type="Proteomes" id="UP000277928">
    <property type="component" value="Unassembled WGS sequence"/>
</dbReference>
<organism evidence="2 3">
    <name type="scientific">Litomosoides sigmodontis</name>
    <name type="common">Filarial nematode worm</name>
    <dbReference type="NCBI Taxonomy" id="42156"/>
    <lineage>
        <taxon>Eukaryota</taxon>
        <taxon>Metazoa</taxon>
        <taxon>Ecdysozoa</taxon>
        <taxon>Nematoda</taxon>
        <taxon>Chromadorea</taxon>
        <taxon>Rhabditida</taxon>
        <taxon>Spirurina</taxon>
        <taxon>Spiruromorpha</taxon>
        <taxon>Filarioidea</taxon>
        <taxon>Onchocercidae</taxon>
        <taxon>Litomosoides</taxon>
    </lineage>
</organism>
<dbReference type="OrthoDB" id="268027at2759"/>
<feature type="non-terminal residue" evidence="2">
    <location>
        <position position="158"/>
    </location>
</feature>
<dbReference type="EMBL" id="UYRX01000411">
    <property type="protein sequence ID" value="VDK81812.1"/>
    <property type="molecule type" value="Genomic_DNA"/>
</dbReference>
<dbReference type="GO" id="GO:0006887">
    <property type="term" value="P:exocytosis"/>
    <property type="evidence" value="ECO:0007669"/>
    <property type="project" value="TreeGrafter"/>
</dbReference>
<gene>
    <name evidence="2" type="ORF">NLS_LOCUS5459</name>
</gene>
<dbReference type="STRING" id="42156.A0A3P6T1K0"/>
<dbReference type="PANTHER" id="PTHR13015">
    <property type="entry name" value="PROTEIN AD-016-RELATED"/>
    <property type="match status" value="1"/>
</dbReference>